<dbReference type="EnsemblPlants" id="AET5Gv20827100.1">
    <property type="protein sequence ID" value="AET5Gv20827100.1"/>
    <property type="gene ID" value="AET5Gv20827100"/>
</dbReference>
<dbReference type="SUPFAM" id="SSF52540">
    <property type="entry name" value="P-loop containing nucleoside triphosphate hydrolases"/>
    <property type="match status" value="1"/>
</dbReference>
<evidence type="ECO:0000256" key="4">
    <source>
        <dbReference type="SAM" id="SignalP"/>
    </source>
</evidence>
<dbReference type="Proteomes" id="UP000015105">
    <property type="component" value="Chromosome 5D"/>
</dbReference>
<proteinExistence type="inferred from homology"/>
<reference evidence="7" key="1">
    <citation type="journal article" date="2014" name="Science">
        <title>Ancient hybridizations among the ancestral genomes of bread wheat.</title>
        <authorList>
            <consortium name="International Wheat Genome Sequencing Consortium,"/>
            <person name="Marcussen T."/>
            <person name="Sandve S.R."/>
            <person name="Heier L."/>
            <person name="Spannagl M."/>
            <person name="Pfeifer M."/>
            <person name="Jakobsen K.S."/>
            <person name="Wulff B.B."/>
            <person name="Steuernagel B."/>
            <person name="Mayer K.F."/>
            <person name="Olsen O.A."/>
        </authorList>
    </citation>
    <scope>NUCLEOTIDE SEQUENCE [LARGE SCALE GENOMIC DNA]</scope>
    <source>
        <strain evidence="7">cv. AL8/78</strain>
    </source>
</reference>
<evidence type="ECO:0000256" key="3">
    <source>
        <dbReference type="RuleBase" id="RU361155"/>
    </source>
</evidence>
<evidence type="ECO:0000313" key="6">
    <source>
        <dbReference type="EnsemblPlants" id="AET5Gv20827100.1"/>
    </source>
</evidence>
<dbReference type="InterPro" id="IPR000863">
    <property type="entry name" value="Sulfotransferase_dom"/>
</dbReference>
<feature type="signal peptide" evidence="4">
    <location>
        <begin position="1"/>
        <end position="21"/>
    </location>
</feature>
<reference evidence="6" key="3">
    <citation type="journal article" date="2017" name="Nature">
        <title>Genome sequence of the progenitor of the wheat D genome Aegilops tauschii.</title>
        <authorList>
            <person name="Luo M.C."/>
            <person name="Gu Y.Q."/>
            <person name="Puiu D."/>
            <person name="Wang H."/>
            <person name="Twardziok S.O."/>
            <person name="Deal K.R."/>
            <person name="Huo N."/>
            <person name="Zhu T."/>
            <person name="Wang L."/>
            <person name="Wang Y."/>
            <person name="McGuire P.E."/>
            <person name="Liu S."/>
            <person name="Long H."/>
            <person name="Ramasamy R.K."/>
            <person name="Rodriguez J.C."/>
            <person name="Van S.L."/>
            <person name="Yuan L."/>
            <person name="Wang Z."/>
            <person name="Xia Z."/>
            <person name="Xiao L."/>
            <person name="Anderson O.D."/>
            <person name="Ouyang S."/>
            <person name="Liang Y."/>
            <person name="Zimin A.V."/>
            <person name="Pertea G."/>
            <person name="Qi P."/>
            <person name="Bennetzen J.L."/>
            <person name="Dai X."/>
            <person name="Dawson M.W."/>
            <person name="Muller H.G."/>
            <person name="Kugler K."/>
            <person name="Rivarola-Duarte L."/>
            <person name="Spannagl M."/>
            <person name="Mayer K.F.X."/>
            <person name="Lu F.H."/>
            <person name="Bevan M.W."/>
            <person name="Leroy P."/>
            <person name="Li P."/>
            <person name="You F.M."/>
            <person name="Sun Q."/>
            <person name="Liu Z."/>
            <person name="Lyons E."/>
            <person name="Wicker T."/>
            <person name="Salzberg S.L."/>
            <person name="Devos K.M."/>
            <person name="Dvorak J."/>
        </authorList>
    </citation>
    <scope>NUCLEOTIDE SEQUENCE [LARGE SCALE GENOMIC DNA]</scope>
    <source>
        <strain evidence="6">cv. AL8/78</strain>
    </source>
</reference>
<evidence type="ECO:0000259" key="5">
    <source>
        <dbReference type="Pfam" id="PF00685"/>
    </source>
</evidence>
<dbReference type="EC" id="2.8.2.-" evidence="3"/>
<accession>A0A453LL20</accession>
<feature type="chain" id="PRO_5019019305" description="Sulfotransferase" evidence="4">
    <location>
        <begin position="22"/>
        <end position="209"/>
    </location>
</feature>
<dbReference type="Pfam" id="PF00685">
    <property type="entry name" value="Sulfotransfer_1"/>
    <property type="match status" value="1"/>
</dbReference>
<protein>
    <recommendedName>
        <fullName evidence="3">Sulfotransferase</fullName>
        <ecNumber evidence="3">2.8.2.-</ecNumber>
    </recommendedName>
</protein>
<dbReference type="GO" id="GO:0008146">
    <property type="term" value="F:sulfotransferase activity"/>
    <property type="evidence" value="ECO:0007669"/>
    <property type="project" value="InterPro"/>
</dbReference>
<reference evidence="7" key="2">
    <citation type="journal article" date="2017" name="Nat. Plants">
        <title>The Aegilops tauschii genome reveals multiple impacts of transposons.</title>
        <authorList>
            <person name="Zhao G."/>
            <person name="Zou C."/>
            <person name="Li K."/>
            <person name="Wang K."/>
            <person name="Li T."/>
            <person name="Gao L."/>
            <person name="Zhang X."/>
            <person name="Wang H."/>
            <person name="Yang Z."/>
            <person name="Liu X."/>
            <person name="Jiang W."/>
            <person name="Mao L."/>
            <person name="Kong X."/>
            <person name="Jiao Y."/>
            <person name="Jia J."/>
        </authorList>
    </citation>
    <scope>NUCLEOTIDE SEQUENCE [LARGE SCALE GENOMIC DNA]</scope>
    <source>
        <strain evidence="7">cv. AL8/78</strain>
    </source>
</reference>
<organism evidence="6 7">
    <name type="scientific">Aegilops tauschii subsp. strangulata</name>
    <name type="common">Goatgrass</name>
    <dbReference type="NCBI Taxonomy" id="200361"/>
    <lineage>
        <taxon>Eukaryota</taxon>
        <taxon>Viridiplantae</taxon>
        <taxon>Streptophyta</taxon>
        <taxon>Embryophyta</taxon>
        <taxon>Tracheophyta</taxon>
        <taxon>Spermatophyta</taxon>
        <taxon>Magnoliopsida</taxon>
        <taxon>Liliopsida</taxon>
        <taxon>Poales</taxon>
        <taxon>Poaceae</taxon>
        <taxon>BOP clade</taxon>
        <taxon>Pooideae</taxon>
        <taxon>Triticodae</taxon>
        <taxon>Triticeae</taxon>
        <taxon>Triticinae</taxon>
        <taxon>Aegilops</taxon>
    </lineage>
</organism>
<dbReference type="AlphaFoldDB" id="A0A453LL20"/>
<evidence type="ECO:0000256" key="2">
    <source>
        <dbReference type="ARBA" id="ARBA00022679"/>
    </source>
</evidence>
<dbReference type="Gramene" id="AET5Gv20827100.1">
    <property type="protein sequence ID" value="AET5Gv20827100.1"/>
    <property type="gene ID" value="AET5Gv20827100"/>
</dbReference>
<evidence type="ECO:0000313" key="7">
    <source>
        <dbReference type="Proteomes" id="UP000015105"/>
    </source>
</evidence>
<comment type="similarity">
    <text evidence="1 3">Belongs to the sulfotransferase 1 family.</text>
</comment>
<sequence length="209" mass="22845">PIPTRLHCSSISLSIFAVLSAADCSLSPRRGPNGHAAAEHYGKRRDIPALPLETRWPPFALRRSSGYWLSERFLPALAAFNDHFEPAPGATDVLLATCPKSGTTWLNALAFATAHRAAHPPSSPHPLLRRNPHGCVMFLDAIFDRLVADAREVLAAYPSSPRVFEPTGPTPSCQSVSCATETIGYVLSWAMSELMHKHGADRTRRLIPY</sequence>
<name>A0A453LL20_AEGTS</name>
<keyword evidence="7" id="KW-1185">Reference proteome</keyword>
<dbReference type="InterPro" id="IPR027417">
    <property type="entry name" value="P-loop_NTPase"/>
</dbReference>
<keyword evidence="4" id="KW-0732">Signal</keyword>
<dbReference type="PANTHER" id="PTHR11783">
    <property type="entry name" value="SULFOTRANSFERASE SULT"/>
    <property type="match status" value="1"/>
</dbReference>
<evidence type="ECO:0000256" key="1">
    <source>
        <dbReference type="ARBA" id="ARBA00005771"/>
    </source>
</evidence>
<keyword evidence="2 3" id="KW-0808">Transferase</keyword>
<dbReference type="Gene3D" id="3.40.50.300">
    <property type="entry name" value="P-loop containing nucleotide triphosphate hydrolases"/>
    <property type="match status" value="1"/>
</dbReference>
<feature type="domain" description="Sulfotransferase" evidence="5">
    <location>
        <begin position="91"/>
        <end position="166"/>
    </location>
</feature>
<reference evidence="6" key="4">
    <citation type="submission" date="2019-03" db="UniProtKB">
        <authorList>
            <consortium name="EnsemblPlants"/>
        </authorList>
    </citation>
    <scope>IDENTIFICATION</scope>
</reference>
<reference evidence="6" key="5">
    <citation type="journal article" date="2021" name="G3 (Bethesda)">
        <title>Aegilops tauschii genome assembly Aet v5.0 features greater sequence contiguity and improved annotation.</title>
        <authorList>
            <person name="Wang L."/>
            <person name="Zhu T."/>
            <person name="Rodriguez J.C."/>
            <person name="Deal K.R."/>
            <person name="Dubcovsky J."/>
            <person name="McGuire P.E."/>
            <person name="Lux T."/>
            <person name="Spannagl M."/>
            <person name="Mayer K.F.X."/>
            <person name="Baldrich P."/>
            <person name="Meyers B.C."/>
            <person name="Huo N."/>
            <person name="Gu Y.Q."/>
            <person name="Zhou H."/>
            <person name="Devos K.M."/>
            <person name="Bennetzen J.L."/>
            <person name="Unver T."/>
            <person name="Budak H."/>
            <person name="Gulick P.J."/>
            <person name="Galiba G."/>
            <person name="Kalapos B."/>
            <person name="Nelson D.R."/>
            <person name="Li P."/>
            <person name="You F.M."/>
            <person name="Luo M.C."/>
            <person name="Dvorak J."/>
        </authorList>
    </citation>
    <scope>NUCLEOTIDE SEQUENCE [LARGE SCALE GENOMIC DNA]</scope>
    <source>
        <strain evidence="6">cv. AL8/78</strain>
    </source>
</reference>